<dbReference type="STRING" id="1043005.A0A074YZ81"/>
<dbReference type="Gene3D" id="4.10.240.10">
    <property type="entry name" value="Zn(2)-C6 fungal-type DNA-binding domain"/>
    <property type="match status" value="1"/>
</dbReference>
<dbReference type="CDD" id="cd00067">
    <property type="entry name" value="GAL4"/>
    <property type="match status" value="1"/>
</dbReference>
<evidence type="ECO:0000313" key="3">
    <source>
        <dbReference type="EMBL" id="KEQ92121.1"/>
    </source>
</evidence>
<dbReference type="PANTHER" id="PTHR31668">
    <property type="entry name" value="GLUCOSE TRANSPORT TRANSCRIPTION REGULATOR RGT1-RELATED-RELATED"/>
    <property type="match status" value="1"/>
</dbReference>
<evidence type="ECO:0000313" key="4">
    <source>
        <dbReference type="Proteomes" id="UP000030641"/>
    </source>
</evidence>
<dbReference type="SUPFAM" id="SSF57701">
    <property type="entry name" value="Zn2/Cys6 DNA-binding domain"/>
    <property type="match status" value="1"/>
</dbReference>
<name>A0A074YZ81_AURSE</name>
<dbReference type="OMA" id="INFQKFA"/>
<proteinExistence type="predicted"/>
<dbReference type="InterPro" id="IPR050797">
    <property type="entry name" value="Carb_Metab_Trans_Reg"/>
</dbReference>
<dbReference type="InParanoid" id="A0A074YZ81"/>
<evidence type="ECO:0000259" key="2">
    <source>
        <dbReference type="PROSITE" id="PS50048"/>
    </source>
</evidence>
<evidence type="ECO:0000256" key="1">
    <source>
        <dbReference type="ARBA" id="ARBA00023242"/>
    </source>
</evidence>
<keyword evidence="1" id="KW-0539">Nucleus</keyword>
<feature type="domain" description="Zn(2)-C6 fungal-type" evidence="2">
    <location>
        <begin position="12"/>
        <end position="44"/>
    </location>
</feature>
<gene>
    <name evidence="3" type="ORF">AUEXF2481DRAFT_32332</name>
</gene>
<dbReference type="GeneID" id="25364622"/>
<dbReference type="SMART" id="SM00066">
    <property type="entry name" value="GAL4"/>
    <property type="match status" value="1"/>
</dbReference>
<dbReference type="GO" id="GO:0000981">
    <property type="term" value="F:DNA-binding transcription factor activity, RNA polymerase II-specific"/>
    <property type="evidence" value="ECO:0007669"/>
    <property type="project" value="InterPro"/>
</dbReference>
<organism evidence="3 4">
    <name type="scientific">Aureobasidium subglaciale (strain EXF-2481)</name>
    <name type="common">Aureobasidium pullulans var. subglaciale</name>
    <dbReference type="NCBI Taxonomy" id="1043005"/>
    <lineage>
        <taxon>Eukaryota</taxon>
        <taxon>Fungi</taxon>
        <taxon>Dikarya</taxon>
        <taxon>Ascomycota</taxon>
        <taxon>Pezizomycotina</taxon>
        <taxon>Dothideomycetes</taxon>
        <taxon>Dothideomycetidae</taxon>
        <taxon>Dothideales</taxon>
        <taxon>Saccotheciaceae</taxon>
        <taxon>Aureobasidium</taxon>
    </lineage>
</organism>
<dbReference type="GO" id="GO:0008270">
    <property type="term" value="F:zinc ion binding"/>
    <property type="evidence" value="ECO:0007669"/>
    <property type="project" value="InterPro"/>
</dbReference>
<dbReference type="CDD" id="cd12148">
    <property type="entry name" value="fungal_TF_MHR"/>
    <property type="match status" value="1"/>
</dbReference>
<accession>A0A074YZ81</accession>
<dbReference type="RefSeq" id="XP_013340636.1">
    <property type="nucleotide sequence ID" value="XM_013485182.1"/>
</dbReference>
<protein>
    <recommendedName>
        <fullName evidence="2">Zn(2)-C6 fungal-type domain-containing protein</fullName>
    </recommendedName>
</protein>
<sequence>MSDKAEVRATKACDYCRLRKIKCIASRHGTGCEACSLGQLECSYLMVSKRRGPAPKRRHIVGAAREPRADMSTPQSNTRIETRLTNRSSVGGLDPDPQSRLVHRFVFCPVFDAVMQDYLSVLYALIPVVHVPTFVSHLQERRHHHDLTFQMFCLAISACTFGILPHKFAEYVDKDASTGFTNRRTAIAEIHHSIITARSPAYHDDFSHEKWAISYLFSVTHAHLGHRSRAKIQFAECNTIVKELGLQRIASYHDLNHIERQIRKKAFWLSFIGWSHMNTREVDSDLTADRSEFEIADAEHLMPLEVDDEYITCNQVHPQPEGKLSVVSGFNALIHITDCLVPIFPDSSLSALSFNTRDTRCRVNLGTCKCGRYIHKAPLLPSVMARFVKATHVLDDLPLQLSFRAVQDTTLDAQFGFMTANIHVTHVWVRSLLLESLMTINGATVATNYDESLSHNLLWTLQEDICKQLTNVLNDIPEANLKPNGYILISKARVVAASLLDSTLERDDKTLHQARRYLQKFADVLARLDESYRHDETSDVWTNFHARF</sequence>
<dbReference type="OrthoDB" id="39175at2759"/>
<dbReference type="PROSITE" id="PS00463">
    <property type="entry name" value="ZN2_CY6_FUNGAL_1"/>
    <property type="match status" value="1"/>
</dbReference>
<dbReference type="HOGENOM" id="CLU_018104_0_0_1"/>
<dbReference type="Pfam" id="PF00172">
    <property type="entry name" value="Zn_clus"/>
    <property type="match status" value="1"/>
</dbReference>
<dbReference type="InterPro" id="IPR036864">
    <property type="entry name" value="Zn2-C6_fun-type_DNA-bd_sf"/>
</dbReference>
<dbReference type="PANTHER" id="PTHR31668:SF30">
    <property type="entry name" value="ZN(II)2CYS6 TRANSCRIPTION FACTOR (EUROFUNG)"/>
    <property type="match status" value="1"/>
</dbReference>
<dbReference type="InterPro" id="IPR001138">
    <property type="entry name" value="Zn2Cys6_DnaBD"/>
</dbReference>
<keyword evidence="4" id="KW-1185">Reference proteome</keyword>
<dbReference type="PROSITE" id="PS50048">
    <property type="entry name" value="ZN2_CY6_FUNGAL_2"/>
    <property type="match status" value="1"/>
</dbReference>
<dbReference type="Proteomes" id="UP000030641">
    <property type="component" value="Unassembled WGS sequence"/>
</dbReference>
<dbReference type="EMBL" id="KL584772">
    <property type="protein sequence ID" value="KEQ92121.1"/>
    <property type="molecule type" value="Genomic_DNA"/>
</dbReference>
<reference evidence="3 4" key="1">
    <citation type="journal article" date="2014" name="BMC Genomics">
        <title>Genome sequencing of four Aureobasidium pullulans varieties: biotechnological potential, stress tolerance, and description of new species.</title>
        <authorList>
            <person name="Gostin Ar C."/>
            <person name="Ohm R.A."/>
            <person name="Kogej T."/>
            <person name="Sonjak S."/>
            <person name="Turk M."/>
            <person name="Zajc J."/>
            <person name="Zalar P."/>
            <person name="Grube M."/>
            <person name="Sun H."/>
            <person name="Han J."/>
            <person name="Sharma A."/>
            <person name="Chiniquy J."/>
            <person name="Ngan C.Y."/>
            <person name="Lipzen A."/>
            <person name="Barry K."/>
            <person name="Grigoriev I.V."/>
            <person name="Gunde-Cimerman N."/>
        </authorList>
    </citation>
    <scope>NUCLEOTIDE SEQUENCE [LARGE SCALE GENOMIC DNA]</scope>
    <source>
        <strain evidence="3 4">EXF-2481</strain>
    </source>
</reference>
<dbReference type="AlphaFoldDB" id="A0A074YZ81"/>